<feature type="compositionally biased region" description="Basic and acidic residues" evidence="4">
    <location>
        <begin position="225"/>
        <end position="236"/>
    </location>
</feature>
<evidence type="ECO:0000256" key="1">
    <source>
        <dbReference type="ARBA" id="ARBA00022737"/>
    </source>
</evidence>
<organism evidence="6 7">
    <name type="scientific">Bordetella ansorpii</name>
    <dbReference type="NCBI Taxonomy" id="288768"/>
    <lineage>
        <taxon>Bacteria</taxon>
        <taxon>Pseudomonadati</taxon>
        <taxon>Pseudomonadota</taxon>
        <taxon>Betaproteobacteria</taxon>
        <taxon>Burkholderiales</taxon>
        <taxon>Alcaligenaceae</taxon>
        <taxon>Bordetella</taxon>
    </lineage>
</organism>
<feature type="chain" id="PRO_5007614159" evidence="5">
    <location>
        <begin position="37"/>
        <end position="295"/>
    </location>
</feature>
<feature type="repeat" description="ANK" evidence="3">
    <location>
        <begin position="168"/>
        <end position="200"/>
    </location>
</feature>
<dbReference type="SMART" id="SM00248">
    <property type="entry name" value="ANK"/>
    <property type="match status" value="4"/>
</dbReference>
<dbReference type="InterPro" id="IPR002110">
    <property type="entry name" value="Ankyrin_rpt"/>
</dbReference>
<feature type="repeat" description="ANK" evidence="3">
    <location>
        <begin position="105"/>
        <end position="133"/>
    </location>
</feature>
<dbReference type="AlphaFoldDB" id="A0A157LYK2"/>
<name>A0A157LYK2_9BORD</name>
<evidence type="ECO:0000313" key="6">
    <source>
        <dbReference type="EMBL" id="SAI01867.1"/>
    </source>
</evidence>
<sequence>MAMFKRKNFIQRSGSRIAPAALVMALALAGGAPVSAAQVSANWWPAIANDRVDEMRAMLAQGADPNLRYQNGQPAIMRAVIDKAWKVFDLLAADPRTDVNAENPAGETPLMYLALLGETERARTLIARGAHVNRLGWTPLHYAASKGQVAAAKLMLQNQAMPNAPSPQGATPLMMAALSGNQAMVQLLMDAGADVTTRDLEGKNAADWVDARKEPALAKNLKEVVARAEQRKRDLRATQGQGEPIAPAPSLPPMQSAPLPEAPPAPAAMQPAPATATPPAPTIRGVTGVRQQSYD</sequence>
<keyword evidence="1" id="KW-0677">Repeat</keyword>
<dbReference type="InterPro" id="IPR036770">
    <property type="entry name" value="Ankyrin_rpt-contain_sf"/>
</dbReference>
<dbReference type="Gene3D" id="1.25.40.20">
    <property type="entry name" value="Ankyrin repeat-containing domain"/>
    <property type="match status" value="1"/>
</dbReference>
<feature type="signal peptide" evidence="5">
    <location>
        <begin position="1"/>
        <end position="36"/>
    </location>
</feature>
<dbReference type="PROSITE" id="PS50297">
    <property type="entry name" value="ANK_REP_REGION"/>
    <property type="match status" value="3"/>
</dbReference>
<evidence type="ECO:0000256" key="2">
    <source>
        <dbReference type="ARBA" id="ARBA00023043"/>
    </source>
</evidence>
<accession>A0A157LYK2</accession>
<feature type="region of interest" description="Disordered" evidence="4">
    <location>
        <begin position="225"/>
        <end position="295"/>
    </location>
</feature>
<evidence type="ECO:0000256" key="4">
    <source>
        <dbReference type="SAM" id="MobiDB-lite"/>
    </source>
</evidence>
<keyword evidence="5" id="KW-0732">Signal</keyword>
<dbReference type="EMBL" id="FKBS01000008">
    <property type="protein sequence ID" value="SAI01867.1"/>
    <property type="molecule type" value="Genomic_DNA"/>
</dbReference>
<keyword evidence="2 3" id="KW-0040">ANK repeat</keyword>
<evidence type="ECO:0000256" key="3">
    <source>
        <dbReference type="PROSITE-ProRule" id="PRU00023"/>
    </source>
</evidence>
<dbReference type="Pfam" id="PF12796">
    <property type="entry name" value="Ank_2"/>
    <property type="match status" value="1"/>
</dbReference>
<feature type="repeat" description="ANK" evidence="3">
    <location>
        <begin position="135"/>
        <end position="167"/>
    </location>
</feature>
<protein>
    <submittedName>
        <fullName evidence="6">Ribulose-5-phosphate 4-epimerase and related epimerases and aldolases</fullName>
    </submittedName>
</protein>
<dbReference type="Proteomes" id="UP000077037">
    <property type="component" value="Unassembled WGS sequence"/>
</dbReference>
<evidence type="ECO:0000256" key="5">
    <source>
        <dbReference type="SAM" id="SignalP"/>
    </source>
</evidence>
<proteinExistence type="predicted"/>
<gene>
    <name evidence="6" type="ORF">SAMEA1982600_00958</name>
</gene>
<evidence type="ECO:0000313" key="7">
    <source>
        <dbReference type="Proteomes" id="UP000077037"/>
    </source>
</evidence>
<dbReference type="PROSITE" id="PS50088">
    <property type="entry name" value="ANK_REPEAT"/>
    <property type="match status" value="3"/>
</dbReference>
<reference evidence="6 7" key="1">
    <citation type="submission" date="2016-03" db="EMBL/GenBank/DDBJ databases">
        <authorList>
            <consortium name="Pathogen Informatics"/>
        </authorList>
    </citation>
    <scope>NUCLEOTIDE SEQUENCE [LARGE SCALE GENOMIC DNA]</scope>
    <source>
        <strain evidence="6 7">NCTC13364</strain>
    </source>
</reference>
<dbReference type="SUPFAM" id="SSF48403">
    <property type="entry name" value="Ankyrin repeat"/>
    <property type="match status" value="1"/>
</dbReference>
<dbReference type="PANTHER" id="PTHR24171">
    <property type="entry name" value="ANKYRIN REPEAT DOMAIN-CONTAINING PROTEIN 39-RELATED"/>
    <property type="match status" value="1"/>
</dbReference>
<dbReference type="PRINTS" id="PR01415">
    <property type="entry name" value="ANKYRIN"/>
</dbReference>